<sequence length="657" mass="73394">MRPSFPNQNQVDRSNNAVHHQGLLANPSTPNVGAPSPCLSYGQNNLSMNQQSFAQVPLLPFNGAFAQLGAFNGSGTALPGTYLMQVAGHHLPMPNSHLCSLPMVPSSPQNLNKQRGKVYQQNTLQNMNSIAATQQHGVLNNFQQNFNQTVHSVPPAHLFAHGSPQVTNQPRPLQPHGSASIAGGQCGLLNRPINQFSNFPVGPLFQQPIVPQFGAFNMPPLVGCLNQNPPFPFNPQSTTVNSNQVMQQNIISQQMFMPCAIGQNVVQDLPIADPNIQMNALVSVNSGPVPKQEAEKNSKPPPIHGPQVCQPGNKNNISNFNWRNHQNKFSNSHHGNEKKKFQKLNPHHSANRKENFRHFGGKGDRVRKSQMDHSAEQGEVKNRRSVSLNYSGQEIQRWRDERKKNYPSKSNVEKKLAQKIAQPGEVGNDGQRRRQELREILAKQAELGVEVAELPPNYLSESNDQPFKKTEENGMTSDNRRFQNKKGRFRNKYGKRQKHRKVNGFVKKQKFGGNEPSTQQSLNKKKPTLLQKLLTADIKRDQIHLLQAFRFMVMNSFFKHWPEKPLDFPQVTVEEGVSYKVGSTEEKPSERRGREDISQIGVPPVFEACEDLKDHGAVNDDDEDNASEDVVDGDMGEIDSVKDEMVDSGGEECEITD</sequence>
<dbReference type="EMBL" id="JBBNAE010000005">
    <property type="protein sequence ID" value="KAK9122542.1"/>
    <property type="molecule type" value="Genomic_DNA"/>
</dbReference>
<gene>
    <name evidence="3" type="ORF">Sjap_012144</name>
</gene>
<evidence type="ECO:0000259" key="2">
    <source>
        <dbReference type="Pfam" id="PF10453"/>
    </source>
</evidence>
<dbReference type="PANTHER" id="PTHR13309:SF0">
    <property type="entry name" value="FMR1-INTERACTING PROTEIN NUFIP1"/>
    <property type="match status" value="1"/>
</dbReference>
<accession>A0AAP0NWH5</accession>
<dbReference type="InterPro" id="IPR019496">
    <property type="entry name" value="NUFIP1_cons_dom"/>
</dbReference>
<feature type="region of interest" description="Disordered" evidence="1">
    <location>
        <begin position="346"/>
        <end position="384"/>
    </location>
</feature>
<organism evidence="3 4">
    <name type="scientific">Stephania japonica</name>
    <dbReference type="NCBI Taxonomy" id="461633"/>
    <lineage>
        <taxon>Eukaryota</taxon>
        <taxon>Viridiplantae</taxon>
        <taxon>Streptophyta</taxon>
        <taxon>Embryophyta</taxon>
        <taxon>Tracheophyta</taxon>
        <taxon>Spermatophyta</taxon>
        <taxon>Magnoliopsida</taxon>
        <taxon>Ranunculales</taxon>
        <taxon>Menispermaceae</taxon>
        <taxon>Menispermoideae</taxon>
        <taxon>Cissampelideae</taxon>
        <taxon>Stephania</taxon>
    </lineage>
</organism>
<dbReference type="AlphaFoldDB" id="A0AAP0NWH5"/>
<reference evidence="3 4" key="1">
    <citation type="submission" date="2024-01" db="EMBL/GenBank/DDBJ databases">
        <title>Genome assemblies of Stephania.</title>
        <authorList>
            <person name="Yang L."/>
        </authorList>
    </citation>
    <scope>NUCLEOTIDE SEQUENCE [LARGE SCALE GENOMIC DNA]</scope>
    <source>
        <strain evidence="3">QJT</strain>
        <tissue evidence="3">Leaf</tissue>
    </source>
</reference>
<evidence type="ECO:0000256" key="1">
    <source>
        <dbReference type="SAM" id="MobiDB-lite"/>
    </source>
</evidence>
<dbReference type="GO" id="GO:0000492">
    <property type="term" value="P:box C/D snoRNP assembly"/>
    <property type="evidence" value="ECO:0007669"/>
    <property type="project" value="TreeGrafter"/>
</dbReference>
<evidence type="ECO:0000313" key="4">
    <source>
        <dbReference type="Proteomes" id="UP001417504"/>
    </source>
</evidence>
<feature type="region of interest" description="Disordered" evidence="1">
    <location>
        <begin position="287"/>
        <end position="314"/>
    </location>
</feature>
<comment type="caution">
    <text evidence="3">The sequence shown here is derived from an EMBL/GenBank/DDBJ whole genome shotgun (WGS) entry which is preliminary data.</text>
</comment>
<dbReference type="PANTHER" id="PTHR13309">
    <property type="entry name" value="NUCLEAR FRAGILE X MENTAL RETARDATION PROTEIN INTERACTING PROTEIN 1"/>
    <property type="match status" value="1"/>
</dbReference>
<feature type="region of interest" description="Disordered" evidence="1">
    <location>
        <begin position="613"/>
        <end position="657"/>
    </location>
</feature>
<dbReference type="InterPro" id="IPR039136">
    <property type="entry name" value="NUFIP1-like"/>
</dbReference>
<protein>
    <recommendedName>
        <fullName evidence="2">FMR1-interacting protein 1 conserved domain-containing protein</fullName>
    </recommendedName>
</protein>
<feature type="region of interest" description="Disordered" evidence="1">
    <location>
        <begin position="397"/>
        <end position="433"/>
    </location>
</feature>
<feature type="region of interest" description="Disordered" evidence="1">
    <location>
        <begin position="457"/>
        <end position="481"/>
    </location>
</feature>
<dbReference type="Proteomes" id="UP001417504">
    <property type="component" value="Unassembled WGS sequence"/>
</dbReference>
<keyword evidence="4" id="KW-1185">Reference proteome</keyword>
<dbReference type="Pfam" id="PF10453">
    <property type="entry name" value="NUFIP1"/>
    <property type="match status" value="1"/>
</dbReference>
<feature type="domain" description="FMR1-interacting protein 1 conserved" evidence="2">
    <location>
        <begin position="389"/>
        <end position="418"/>
    </location>
</feature>
<feature type="compositionally biased region" description="Basic and acidic residues" evidence="1">
    <location>
        <begin position="351"/>
        <end position="382"/>
    </location>
</feature>
<proteinExistence type="predicted"/>
<dbReference type="GO" id="GO:0005634">
    <property type="term" value="C:nucleus"/>
    <property type="evidence" value="ECO:0007669"/>
    <property type="project" value="TreeGrafter"/>
</dbReference>
<evidence type="ECO:0000313" key="3">
    <source>
        <dbReference type="EMBL" id="KAK9122542.1"/>
    </source>
</evidence>
<dbReference type="GO" id="GO:0003723">
    <property type="term" value="F:RNA binding"/>
    <property type="evidence" value="ECO:0007669"/>
    <property type="project" value="InterPro"/>
</dbReference>
<feature type="compositionally biased region" description="Acidic residues" evidence="1">
    <location>
        <begin position="619"/>
        <end position="637"/>
    </location>
</feature>
<name>A0AAP0NWH5_9MAGN</name>